<dbReference type="AlphaFoldDB" id="A0A449ARA3"/>
<dbReference type="EMBL" id="LR215010">
    <property type="protein sequence ID" value="VEU68872.1"/>
    <property type="molecule type" value="Genomic_DNA"/>
</dbReference>
<dbReference type="Gene3D" id="3.40.1440.10">
    <property type="entry name" value="GIY-YIG endonuclease"/>
    <property type="match status" value="1"/>
</dbReference>
<proteinExistence type="predicted"/>
<dbReference type="SUPFAM" id="SSF82771">
    <property type="entry name" value="GIY-YIG endonuclease"/>
    <property type="match status" value="1"/>
</dbReference>
<accession>A0A449ARA3</accession>
<gene>
    <name evidence="1" type="ORF">NCTC10146_00330</name>
</gene>
<dbReference type="CDD" id="cd10446">
    <property type="entry name" value="GIY-YIG_unchar_1"/>
    <property type="match status" value="1"/>
</dbReference>
<dbReference type="Proteomes" id="UP000290495">
    <property type="component" value="Chromosome"/>
</dbReference>
<dbReference type="RefSeq" id="WP_060913307.1">
    <property type="nucleotide sequence ID" value="NZ_LR215010.1"/>
</dbReference>
<evidence type="ECO:0000313" key="2">
    <source>
        <dbReference type="Proteomes" id="UP000290495"/>
    </source>
</evidence>
<organism evidence="1 2">
    <name type="scientific">Mycoplasmopsis canis</name>
    <dbReference type="NCBI Taxonomy" id="29555"/>
    <lineage>
        <taxon>Bacteria</taxon>
        <taxon>Bacillati</taxon>
        <taxon>Mycoplasmatota</taxon>
        <taxon>Mycoplasmoidales</taxon>
        <taxon>Metamycoplasmataceae</taxon>
        <taxon>Mycoplasmopsis</taxon>
    </lineage>
</organism>
<name>A0A449ARA3_9BACT</name>
<sequence>MIQFKKFFKELKEPENTKVKFNMNAGDDNLKAWNFLRNGEDDPDWIKMNAWKKVQANNNLNKAKYLLAFAQYYPYGPDFYIFGGMYKVEKIEPEVFNGVGYKLKLLPKFKDYSRRLIIKLNKPIGRDIYNKPFKKVQEDFDPIIYELLPETRLESFPGYNNVSLSHSDLKSVIDQPEWKEALSNVKGIYCITDRATGKLYIGSAYGQEGIFQRWKSYSDSNNLTGGNKTFEEIKNKNKDYIKENFLYSILEIFDVKTKTEEIIRREEFWKKVFQTVKHGMNN</sequence>
<reference evidence="1 2" key="1">
    <citation type="submission" date="2019-01" db="EMBL/GenBank/DDBJ databases">
        <authorList>
            <consortium name="Pathogen Informatics"/>
        </authorList>
    </citation>
    <scope>NUCLEOTIDE SEQUENCE [LARGE SCALE GENOMIC DNA]</scope>
    <source>
        <strain evidence="1 2">NCTC10146</strain>
    </source>
</reference>
<evidence type="ECO:0000313" key="1">
    <source>
        <dbReference type="EMBL" id="VEU68872.1"/>
    </source>
</evidence>
<protein>
    <submittedName>
        <fullName evidence="1">Uncharacterized protein</fullName>
    </submittedName>
</protein>
<dbReference type="InterPro" id="IPR035901">
    <property type="entry name" value="GIY-YIG_endonuc_sf"/>
</dbReference>